<dbReference type="Proteomes" id="UP001195483">
    <property type="component" value="Unassembled WGS sequence"/>
</dbReference>
<dbReference type="InterPro" id="IPR000477">
    <property type="entry name" value="RT_dom"/>
</dbReference>
<feature type="domain" description="Reverse transcriptase" evidence="1">
    <location>
        <begin position="1"/>
        <end position="82"/>
    </location>
</feature>
<dbReference type="PROSITE" id="PS50878">
    <property type="entry name" value="RT_POL"/>
    <property type="match status" value="1"/>
</dbReference>
<name>A0AAE0SYN1_9BIVA</name>
<gene>
    <name evidence="2" type="ORF">CHS0354_001136</name>
</gene>
<evidence type="ECO:0000259" key="1">
    <source>
        <dbReference type="PROSITE" id="PS50878"/>
    </source>
</evidence>
<reference evidence="2" key="2">
    <citation type="journal article" date="2021" name="Genome Biol. Evol.">
        <title>Developing a high-quality reference genome for a parasitic bivalve with doubly uniparental inheritance (Bivalvia: Unionida).</title>
        <authorList>
            <person name="Smith C.H."/>
        </authorList>
    </citation>
    <scope>NUCLEOTIDE SEQUENCE</scope>
    <source>
        <strain evidence="2">CHS0354</strain>
        <tissue evidence="2">Mantle</tissue>
    </source>
</reference>
<evidence type="ECO:0000313" key="3">
    <source>
        <dbReference type="Proteomes" id="UP001195483"/>
    </source>
</evidence>
<reference evidence="2" key="1">
    <citation type="journal article" date="2021" name="Genome Biol. Evol.">
        <title>A High-Quality Reference Genome for a Parasitic Bivalve with Doubly Uniparental Inheritance (Bivalvia: Unionida).</title>
        <authorList>
            <person name="Smith C.H."/>
        </authorList>
    </citation>
    <scope>NUCLEOTIDE SEQUENCE</scope>
    <source>
        <strain evidence="2">CHS0354</strain>
    </source>
</reference>
<keyword evidence="3" id="KW-1185">Reference proteome</keyword>
<reference evidence="2" key="3">
    <citation type="submission" date="2023-05" db="EMBL/GenBank/DDBJ databases">
        <authorList>
            <person name="Smith C.H."/>
        </authorList>
    </citation>
    <scope>NUCLEOTIDE SEQUENCE</scope>
    <source>
        <strain evidence="2">CHS0354</strain>
        <tissue evidence="2">Mantle</tissue>
    </source>
</reference>
<organism evidence="2 3">
    <name type="scientific">Potamilus streckersoni</name>
    <dbReference type="NCBI Taxonomy" id="2493646"/>
    <lineage>
        <taxon>Eukaryota</taxon>
        <taxon>Metazoa</taxon>
        <taxon>Spiralia</taxon>
        <taxon>Lophotrochozoa</taxon>
        <taxon>Mollusca</taxon>
        <taxon>Bivalvia</taxon>
        <taxon>Autobranchia</taxon>
        <taxon>Heteroconchia</taxon>
        <taxon>Palaeoheterodonta</taxon>
        <taxon>Unionida</taxon>
        <taxon>Unionoidea</taxon>
        <taxon>Unionidae</taxon>
        <taxon>Ambleminae</taxon>
        <taxon>Lampsilini</taxon>
        <taxon>Potamilus</taxon>
    </lineage>
</organism>
<accession>A0AAE0SYN1</accession>
<feature type="non-terminal residue" evidence="2">
    <location>
        <position position="1"/>
    </location>
</feature>
<comment type="caution">
    <text evidence="2">The sequence shown here is derived from an EMBL/GenBank/DDBJ whole genome shotgun (WGS) entry which is preliminary data.</text>
</comment>
<evidence type="ECO:0000313" key="2">
    <source>
        <dbReference type="EMBL" id="KAK3600607.1"/>
    </source>
</evidence>
<dbReference type="AlphaFoldDB" id="A0AAE0SYN1"/>
<protein>
    <recommendedName>
        <fullName evidence="1">Reverse transcriptase domain-containing protein</fullName>
    </recommendedName>
</protein>
<proteinExistence type="predicted"/>
<sequence>QFKVRIGNDFSSNNKLDNGTTQGIVIIQSLLNMMVNSLSNQLNDSVEISKILDDICIWKASNPNNATYIKNLQDNLDSWATN</sequence>
<dbReference type="EMBL" id="JAEAOA010000117">
    <property type="protein sequence ID" value="KAK3600607.1"/>
    <property type="molecule type" value="Genomic_DNA"/>
</dbReference>